<dbReference type="AlphaFoldDB" id="A0A1T0CQW6"/>
<comment type="caution">
    <text evidence="1">The sequence shown here is derived from an EMBL/GenBank/DDBJ whole genome shotgun (WGS) entry which is preliminary data.</text>
</comment>
<protein>
    <submittedName>
        <fullName evidence="1">Uncharacterized protein</fullName>
    </submittedName>
</protein>
<dbReference type="EMBL" id="MUYV01000007">
    <property type="protein sequence ID" value="OOS24758.1"/>
    <property type="molecule type" value="Genomic_DNA"/>
</dbReference>
<dbReference type="STRING" id="573983.B0681_06380"/>
<organism evidence="1 2">
    <name type="scientific">Moraxella porci DSM 25326</name>
    <dbReference type="NCBI Taxonomy" id="573983"/>
    <lineage>
        <taxon>Bacteria</taxon>
        <taxon>Pseudomonadati</taxon>
        <taxon>Pseudomonadota</taxon>
        <taxon>Gammaproteobacteria</taxon>
        <taxon>Moraxellales</taxon>
        <taxon>Moraxellaceae</taxon>
        <taxon>Moraxella</taxon>
    </lineage>
</organism>
<dbReference type="Proteomes" id="UP000190683">
    <property type="component" value="Unassembled WGS sequence"/>
</dbReference>
<proteinExistence type="predicted"/>
<name>A0A1T0CQW6_9GAMM</name>
<reference evidence="1 2" key="1">
    <citation type="submission" date="2017-02" db="EMBL/GenBank/DDBJ databases">
        <title>Draft genome sequence of Moraxella porci CCUG 54912T type strain.</title>
        <authorList>
            <person name="Salva-Serra F."/>
            <person name="Engstrom-Jakobsson H."/>
            <person name="Thorell K."/>
            <person name="Jaen-Luchoro D."/>
            <person name="Gonzales-Siles L."/>
            <person name="Karlsson R."/>
            <person name="Yazdan S."/>
            <person name="Boulund F."/>
            <person name="Johnning A."/>
            <person name="Engstrand L."/>
            <person name="Kristiansson E."/>
            <person name="Moore E."/>
        </authorList>
    </citation>
    <scope>NUCLEOTIDE SEQUENCE [LARGE SCALE GENOMIC DNA]</scope>
    <source>
        <strain evidence="1 2">CCUG 54912</strain>
    </source>
</reference>
<gene>
    <name evidence="1" type="ORF">B0681_06380</name>
</gene>
<sequence length="155" mass="18047">MDFKVVNCKTYNNFYTIESSHDDRLTVKYWLYFCSESITVFFITLNPKDFSVAYAKQIAERILARDQKNPILTDEQRQTLNAITRPMLGDHEDEIKRLCQEVVDTLVVTDPNGKILKFYRDDAQGLLYFGDEDGWRAGQALHKHPTLDPSHLNQD</sequence>
<keyword evidence="2" id="KW-1185">Reference proteome</keyword>
<evidence type="ECO:0000313" key="2">
    <source>
        <dbReference type="Proteomes" id="UP000190683"/>
    </source>
</evidence>
<evidence type="ECO:0000313" key="1">
    <source>
        <dbReference type="EMBL" id="OOS24758.1"/>
    </source>
</evidence>
<accession>A0A1T0CQW6</accession>